<keyword evidence="9" id="KW-1185">Reference proteome</keyword>
<keyword evidence="2" id="KW-0285">Flavoprotein</keyword>
<protein>
    <submittedName>
        <fullName evidence="8">Salicylate hydroxylase</fullName>
        <ecNumber evidence="8">1.14.13.1</ecNumber>
    </submittedName>
</protein>
<feature type="domain" description="FAD-binding" evidence="7">
    <location>
        <begin position="5"/>
        <end position="346"/>
    </location>
</feature>
<dbReference type="GO" id="GO:0018658">
    <property type="term" value="F:salicylate 1-monooxygenase activity"/>
    <property type="evidence" value="ECO:0007669"/>
    <property type="project" value="UniProtKB-EC"/>
</dbReference>
<evidence type="ECO:0000256" key="3">
    <source>
        <dbReference type="ARBA" id="ARBA00022827"/>
    </source>
</evidence>
<dbReference type="EMBL" id="JADBEJ010000001">
    <property type="protein sequence ID" value="MBE1574319.1"/>
    <property type="molecule type" value="Genomic_DNA"/>
</dbReference>
<dbReference type="Proteomes" id="UP000656548">
    <property type="component" value="Unassembled WGS sequence"/>
</dbReference>
<reference evidence="8 9" key="1">
    <citation type="submission" date="2020-10" db="EMBL/GenBank/DDBJ databases">
        <title>Sequencing the genomes of 1000 actinobacteria strains.</title>
        <authorList>
            <person name="Klenk H.-P."/>
        </authorList>
    </citation>
    <scope>NUCLEOTIDE SEQUENCE [LARGE SCALE GENOMIC DNA]</scope>
    <source>
        <strain evidence="8 9">DSM 46661</strain>
    </source>
</reference>
<accession>A0ABR9L115</accession>
<evidence type="ECO:0000256" key="1">
    <source>
        <dbReference type="ARBA" id="ARBA00001974"/>
    </source>
</evidence>
<comment type="caution">
    <text evidence="8">The sequence shown here is derived from an EMBL/GenBank/DDBJ whole genome shotgun (WGS) entry which is preliminary data.</text>
</comment>
<evidence type="ECO:0000313" key="8">
    <source>
        <dbReference type="EMBL" id="MBE1574319.1"/>
    </source>
</evidence>
<evidence type="ECO:0000256" key="2">
    <source>
        <dbReference type="ARBA" id="ARBA00022630"/>
    </source>
</evidence>
<evidence type="ECO:0000256" key="4">
    <source>
        <dbReference type="ARBA" id="ARBA00023002"/>
    </source>
</evidence>
<evidence type="ECO:0000256" key="6">
    <source>
        <dbReference type="SAM" id="MobiDB-lite"/>
    </source>
</evidence>
<feature type="compositionally biased region" description="Basic and acidic residues" evidence="6">
    <location>
        <begin position="355"/>
        <end position="366"/>
    </location>
</feature>
<keyword evidence="5" id="KW-0503">Monooxygenase</keyword>
<organism evidence="8 9">
    <name type="scientific">Amycolatopsis roodepoortensis</name>
    <dbReference type="NCBI Taxonomy" id="700274"/>
    <lineage>
        <taxon>Bacteria</taxon>
        <taxon>Bacillati</taxon>
        <taxon>Actinomycetota</taxon>
        <taxon>Actinomycetes</taxon>
        <taxon>Pseudonocardiales</taxon>
        <taxon>Pseudonocardiaceae</taxon>
        <taxon>Amycolatopsis</taxon>
    </lineage>
</organism>
<evidence type="ECO:0000313" key="9">
    <source>
        <dbReference type="Proteomes" id="UP000656548"/>
    </source>
</evidence>
<gene>
    <name evidence="8" type="ORF">H4W30_001348</name>
</gene>
<keyword evidence="4 8" id="KW-0560">Oxidoreductase</keyword>
<dbReference type="PRINTS" id="PR00420">
    <property type="entry name" value="RNGMNOXGNASE"/>
</dbReference>
<feature type="region of interest" description="Disordered" evidence="6">
    <location>
        <begin position="347"/>
        <end position="366"/>
    </location>
</feature>
<sequence length="398" mass="43562">MVPLRVAVIGAGIAGLTVAAALSRQGIRCEVFEQTRHLREIGAGIQLAPNATRVLRRLGLGDFLGVVAVRPEAIEMRRWDDNQVVARTTLGKECEELYGDPYYTAHRADLHRGLLELLPAGTAHLGRRCIGIEENTDEVVLRFADGFTTTADVVIGADGIHSAVREVLLADSPEFSGQTIYRGLVPADRLPFLLTEPKVVLWLGPEQHGVCYPVSAGKLISFGATTPAADWRTESWTAQGSVTELAGQYAGWNPEFQQVLSAAEAVNRWALHDRGALTTWSTDRVTVIGDAAHPMLPFMAQGANQAIEDAIALAGFLRGATPDSTGAALKQYEELRNPRTRDIQQNSRANAKVLHLPDGEEQRERDSELIGRANLRNQAWLYEYDVERITTEIVNGRS</sequence>
<dbReference type="Pfam" id="PF01494">
    <property type="entry name" value="FAD_binding_3"/>
    <property type="match status" value="1"/>
</dbReference>
<dbReference type="Gene3D" id="3.50.50.60">
    <property type="entry name" value="FAD/NAD(P)-binding domain"/>
    <property type="match status" value="1"/>
</dbReference>
<keyword evidence="3" id="KW-0274">FAD</keyword>
<evidence type="ECO:0000259" key="7">
    <source>
        <dbReference type="Pfam" id="PF01494"/>
    </source>
</evidence>
<evidence type="ECO:0000256" key="5">
    <source>
        <dbReference type="ARBA" id="ARBA00023033"/>
    </source>
</evidence>
<name>A0ABR9L115_9PSEU</name>
<proteinExistence type="predicted"/>
<dbReference type="SUPFAM" id="SSF51905">
    <property type="entry name" value="FAD/NAD(P)-binding domain"/>
    <property type="match status" value="1"/>
</dbReference>
<dbReference type="PANTHER" id="PTHR13789:SF318">
    <property type="entry name" value="GERANYLGERANYL DIPHOSPHATE REDUCTASE"/>
    <property type="match status" value="1"/>
</dbReference>
<dbReference type="RefSeq" id="WP_192741974.1">
    <property type="nucleotide sequence ID" value="NZ_JADBEJ010000001.1"/>
</dbReference>
<dbReference type="InterPro" id="IPR002938">
    <property type="entry name" value="FAD-bd"/>
</dbReference>
<dbReference type="SUPFAM" id="SSF54373">
    <property type="entry name" value="FAD-linked reductases, C-terminal domain"/>
    <property type="match status" value="1"/>
</dbReference>
<dbReference type="EC" id="1.14.13.1" evidence="8"/>
<comment type="cofactor">
    <cofactor evidence="1">
        <name>FAD</name>
        <dbReference type="ChEBI" id="CHEBI:57692"/>
    </cofactor>
</comment>
<dbReference type="InterPro" id="IPR036188">
    <property type="entry name" value="FAD/NAD-bd_sf"/>
</dbReference>
<dbReference type="PANTHER" id="PTHR13789">
    <property type="entry name" value="MONOOXYGENASE"/>
    <property type="match status" value="1"/>
</dbReference>
<dbReference type="InterPro" id="IPR050493">
    <property type="entry name" value="FAD-dep_Monooxygenase_BioMet"/>
</dbReference>